<keyword evidence="1" id="KW-0175">Coiled coil</keyword>
<evidence type="ECO:0000256" key="1">
    <source>
        <dbReference type="SAM" id="Coils"/>
    </source>
</evidence>
<evidence type="ECO:0000313" key="4">
    <source>
        <dbReference type="Proteomes" id="UP001357485"/>
    </source>
</evidence>
<feature type="non-terminal residue" evidence="3">
    <location>
        <position position="128"/>
    </location>
</feature>
<feature type="region of interest" description="Disordered" evidence="2">
    <location>
        <begin position="1"/>
        <end position="22"/>
    </location>
</feature>
<feature type="coiled-coil region" evidence="1">
    <location>
        <begin position="83"/>
        <end position="110"/>
    </location>
</feature>
<feature type="non-terminal residue" evidence="3">
    <location>
        <position position="1"/>
    </location>
</feature>
<feature type="compositionally biased region" description="Acidic residues" evidence="2">
    <location>
        <begin position="1"/>
        <end position="13"/>
    </location>
</feature>
<organism evidence="3 4">
    <name type="scientific">Cryomyces antarcticus</name>
    <dbReference type="NCBI Taxonomy" id="329879"/>
    <lineage>
        <taxon>Eukaryota</taxon>
        <taxon>Fungi</taxon>
        <taxon>Dikarya</taxon>
        <taxon>Ascomycota</taxon>
        <taxon>Pezizomycotina</taxon>
        <taxon>Dothideomycetes</taxon>
        <taxon>Dothideomycetes incertae sedis</taxon>
        <taxon>Cryomyces</taxon>
    </lineage>
</organism>
<evidence type="ECO:0000256" key="2">
    <source>
        <dbReference type="SAM" id="MobiDB-lite"/>
    </source>
</evidence>
<sequence length="128" mass="13743">IVVADASEDEDSQGENGDGTATSAAQIRALHADLADKNRYISTLEKRLLQARRSSHSRVSRTFSSDAFKGGLAAGDVGMETQLKEKDAEIADLRARLDDKDRMVAALRSAARKRDMADLAIGTTPPEG</sequence>
<reference evidence="3 4" key="1">
    <citation type="submission" date="2023-08" db="EMBL/GenBank/DDBJ databases">
        <title>Black Yeasts Isolated from many extreme environments.</title>
        <authorList>
            <person name="Coleine C."/>
            <person name="Stajich J.E."/>
            <person name="Selbmann L."/>
        </authorList>
    </citation>
    <scope>NUCLEOTIDE SEQUENCE [LARGE SCALE GENOMIC DNA]</scope>
    <source>
        <strain evidence="3 4">CCFEE 536</strain>
    </source>
</reference>
<protein>
    <submittedName>
        <fullName evidence="3">Kinesin-like protein kip2</fullName>
    </submittedName>
</protein>
<dbReference type="Gene3D" id="1.20.5.490">
    <property type="entry name" value="Single helix bin"/>
    <property type="match status" value="1"/>
</dbReference>
<dbReference type="EMBL" id="JAVRRA010004669">
    <property type="protein sequence ID" value="KAK5275354.1"/>
    <property type="molecule type" value="Genomic_DNA"/>
</dbReference>
<gene>
    <name evidence="3" type="primary">KIP2_4</name>
    <name evidence="3" type="ORF">LTR16_012549</name>
</gene>
<proteinExistence type="predicted"/>
<comment type="caution">
    <text evidence="3">The sequence shown here is derived from an EMBL/GenBank/DDBJ whole genome shotgun (WGS) entry which is preliminary data.</text>
</comment>
<name>A0ABR0M0G6_9PEZI</name>
<evidence type="ECO:0000313" key="3">
    <source>
        <dbReference type="EMBL" id="KAK5275354.1"/>
    </source>
</evidence>
<keyword evidence="4" id="KW-1185">Reference proteome</keyword>
<accession>A0ABR0M0G6</accession>
<dbReference type="Proteomes" id="UP001357485">
    <property type="component" value="Unassembled WGS sequence"/>
</dbReference>